<keyword evidence="6" id="KW-1185">Reference proteome</keyword>
<feature type="transmembrane region" description="Helical" evidence="3">
    <location>
        <begin position="85"/>
        <end position="104"/>
    </location>
</feature>
<dbReference type="InterPro" id="IPR000620">
    <property type="entry name" value="EamA_dom"/>
</dbReference>
<name>A0ABV3M8T5_9ENTE</name>
<evidence type="ECO:0000256" key="3">
    <source>
        <dbReference type="SAM" id="Phobius"/>
    </source>
</evidence>
<feature type="transmembrane region" description="Helical" evidence="3">
    <location>
        <begin position="61"/>
        <end position="79"/>
    </location>
</feature>
<dbReference type="InterPro" id="IPR037185">
    <property type="entry name" value="EmrE-like"/>
</dbReference>
<dbReference type="SUPFAM" id="SSF103481">
    <property type="entry name" value="Multidrug resistance efflux transporter EmrE"/>
    <property type="match status" value="1"/>
</dbReference>
<feature type="transmembrane region" description="Helical" evidence="3">
    <location>
        <begin position="275"/>
        <end position="292"/>
    </location>
</feature>
<feature type="domain" description="EamA" evidence="4">
    <location>
        <begin position="143"/>
        <end position="292"/>
    </location>
</feature>
<feature type="transmembrane region" description="Helical" evidence="3">
    <location>
        <begin position="36"/>
        <end position="54"/>
    </location>
</feature>
<feature type="transmembrane region" description="Helical" evidence="3">
    <location>
        <begin position="249"/>
        <end position="269"/>
    </location>
</feature>
<dbReference type="PANTHER" id="PTHR22911:SF137">
    <property type="entry name" value="SOLUTE CARRIER FAMILY 35 MEMBER G2-RELATED"/>
    <property type="match status" value="1"/>
</dbReference>
<feature type="transmembrane region" description="Helical" evidence="3">
    <location>
        <begin position="143"/>
        <end position="161"/>
    </location>
</feature>
<evidence type="ECO:0000313" key="5">
    <source>
        <dbReference type="EMBL" id="MEW3464840.1"/>
    </source>
</evidence>
<keyword evidence="3" id="KW-0472">Membrane</keyword>
<dbReference type="EMBL" id="JBFDTB010000002">
    <property type="protein sequence ID" value="MEW3464840.1"/>
    <property type="molecule type" value="Genomic_DNA"/>
</dbReference>
<sequence length="293" mass="32476">MIKKHQGILFTIFTILIVSSTEITLKLLGGTSSHGGQLNFWRFLIGGIFLFILAKKKSIKVASLPLLVLNATLFIVFSMNFYQMAIFQSSAFFVAVVFSTNPLFTQLINTLLTRQLKVPSLSIILSVLGIIIIIVSNYTKNDLGVLFALISSILFGLYSTLNERIIKKYTLSTVTSTSYTFIFGALELALLNLIFSKFNDGSPLKSILTFHYFTDFSLQTLPGLFYLSIVVTACGFLFYLICQIKFKKLSNIVFFSKPAVSAIFGLLILNDPIPFSSIVGISLIFLGSILTSQ</sequence>
<dbReference type="PANTHER" id="PTHR22911">
    <property type="entry name" value="ACYL-MALONYL CONDENSING ENZYME-RELATED"/>
    <property type="match status" value="1"/>
</dbReference>
<evidence type="ECO:0000256" key="1">
    <source>
        <dbReference type="ARBA" id="ARBA00004127"/>
    </source>
</evidence>
<keyword evidence="3" id="KW-1133">Transmembrane helix</keyword>
<evidence type="ECO:0000256" key="2">
    <source>
        <dbReference type="ARBA" id="ARBA00007362"/>
    </source>
</evidence>
<reference evidence="5 6" key="1">
    <citation type="submission" date="2024-05" db="EMBL/GenBank/DDBJ databases">
        <title>Human gut microbiome strain richness.</title>
        <authorList>
            <person name="Chen-Liaw A."/>
        </authorList>
    </citation>
    <scope>NUCLEOTIDE SEQUENCE [LARGE SCALE GENOMIC DNA]</scope>
    <source>
        <strain evidence="5 6">J1100102st1_G3_J1100102_180507</strain>
    </source>
</reference>
<protein>
    <submittedName>
        <fullName evidence="5">DMT family transporter</fullName>
    </submittedName>
</protein>
<feature type="transmembrane region" description="Helical" evidence="3">
    <location>
        <begin position="116"/>
        <end position="137"/>
    </location>
</feature>
<feature type="transmembrane region" description="Helical" evidence="3">
    <location>
        <begin position="173"/>
        <end position="195"/>
    </location>
</feature>
<dbReference type="Pfam" id="PF00892">
    <property type="entry name" value="EamA"/>
    <property type="match status" value="2"/>
</dbReference>
<organism evidence="5 6">
    <name type="scientific">Enterococcus entomosocium</name>
    <dbReference type="NCBI Taxonomy" id="3034352"/>
    <lineage>
        <taxon>Bacteria</taxon>
        <taxon>Bacillati</taxon>
        <taxon>Bacillota</taxon>
        <taxon>Bacilli</taxon>
        <taxon>Lactobacillales</taxon>
        <taxon>Enterococcaceae</taxon>
        <taxon>Enterococcus</taxon>
    </lineage>
</organism>
<feature type="domain" description="EamA" evidence="4">
    <location>
        <begin position="7"/>
        <end position="134"/>
    </location>
</feature>
<comment type="similarity">
    <text evidence="2">Belongs to the EamA transporter family.</text>
</comment>
<comment type="caution">
    <text evidence="5">The sequence shown here is derived from an EMBL/GenBank/DDBJ whole genome shotgun (WGS) entry which is preliminary data.</text>
</comment>
<accession>A0ABV3M8T5</accession>
<comment type="subcellular location">
    <subcellularLocation>
        <location evidence="1">Endomembrane system</location>
        <topology evidence="1">Multi-pass membrane protein</topology>
    </subcellularLocation>
</comment>
<dbReference type="Proteomes" id="UP001554047">
    <property type="component" value="Unassembled WGS sequence"/>
</dbReference>
<evidence type="ECO:0000313" key="6">
    <source>
        <dbReference type="Proteomes" id="UP001554047"/>
    </source>
</evidence>
<evidence type="ECO:0000259" key="4">
    <source>
        <dbReference type="Pfam" id="PF00892"/>
    </source>
</evidence>
<gene>
    <name evidence="5" type="ORF">AB1I55_01840</name>
</gene>
<proteinExistence type="inferred from homology"/>
<feature type="transmembrane region" description="Helical" evidence="3">
    <location>
        <begin position="223"/>
        <end position="242"/>
    </location>
</feature>
<keyword evidence="3" id="KW-0812">Transmembrane</keyword>
<dbReference type="RefSeq" id="WP_196044212.1">
    <property type="nucleotide sequence ID" value="NZ_JBFDTA010000005.1"/>
</dbReference>